<evidence type="ECO:0000313" key="1">
    <source>
        <dbReference type="EMBL" id="MBW87156.1"/>
    </source>
</evidence>
<dbReference type="AlphaFoldDB" id="A0A2P2J100"/>
<organism evidence="1">
    <name type="scientific">Rhizophora mucronata</name>
    <name type="common">Asiatic mangrove</name>
    <dbReference type="NCBI Taxonomy" id="61149"/>
    <lineage>
        <taxon>Eukaryota</taxon>
        <taxon>Viridiplantae</taxon>
        <taxon>Streptophyta</taxon>
        <taxon>Embryophyta</taxon>
        <taxon>Tracheophyta</taxon>
        <taxon>Spermatophyta</taxon>
        <taxon>Magnoliopsida</taxon>
        <taxon>eudicotyledons</taxon>
        <taxon>Gunneridae</taxon>
        <taxon>Pentapetalae</taxon>
        <taxon>rosids</taxon>
        <taxon>fabids</taxon>
        <taxon>Malpighiales</taxon>
        <taxon>Rhizophoraceae</taxon>
        <taxon>Rhizophora</taxon>
    </lineage>
</organism>
<reference evidence="1" key="1">
    <citation type="submission" date="2018-02" db="EMBL/GenBank/DDBJ databases">
        <title>Rhizophora mucronata_Transcriptome.</title>
        <authorList>
            <person name="Meera S.P."/>
            <person name="Sreeshan A."/>
            <person name="Augustine A."/>
        </authorList>
    </citation>
    <scope>NUCLEOTIDE SEQUENCE</scope>
    <source>
        <tissue evidence="1">Leaf</tissue>
    </source>
</reference>
<dbReference type="EMBL" id="GGEC01006673">
    <property type="protein sequence ID" value="MBW87156.1"/>
    <property type="molecule type" value="Transcribed_RNA"/>
</dbReference>
<accession>A0A2P2J100</accession>
<protein>
    <submittedName>
        <fullName evidence="1">Uncharacterized protein</fullName>
    </submittedName>
</protein>
<name>A0A2P2J100_RHIMU</name>
<sequence length="83" mass="9049">MGEPESEISLFPDVDGFCDAFCNSESLKSELLSLGYRSLLAGEEQGRTPCKGESEAKKSSLSKSPEALLFEILKNARNKLSSF</sequence>
<proteinExistence type="predicted"/>